<reference evidence="1 2" key="1">
    <citation type="submission" date="2020-08" db="EMBL/GenBank/DDBJ databases">
        <title>A Genomic Blueprint of the Chicken Gut Microbiome.</title>
        <authorList>
            <person name="Gilroy R."/>
            <person name="Ravi A."/>
            <person name="Getino M."/>
            <person name="Pursley I."/>
            <person name="Horton D.L."/>
            <person name="Alikhan N.-F."/>
            <person name="Baker D."/>
            <person name="Gharbi K."/>
            <person name="Hall N."/>
            <person name="Watson M."/>
            <person name="Adriaenssens E.M."/>
            <person name="Foster-Nyarko E."/>
            <person name="Jarju S."/>
            <person name="Secka A."/>
            <person name="Antonio M."/>
            <person name="Oren A."/>
            <person name="Chaudhuri R."/>
            <person name="La Ragione R.M."/>
            <person name="Hildebrand F."/>
            <person name="Pallen M.J."/>
        </authorList>
    </citation>
    <scope>NUCLEOTIDE SEQUENCE [LARGE SCALE GENOMIC DNA]</scope>
    <source>
        <strain evidence="1 2">Sa2CVA6</strain>
    </source>
</reference>
<proteinExistence type="predicted"/>
<organism evidence="1 2">
    <name type="scientific">Comamonas avium</name>
    <dbReference type="NCBI Taxonomy" id="2762231"/>
    <lineage>
        <taxon>Bacteria</taxon>
        <taxon>Pseudomonadati</taxon>
        <taxon>Pseudomonadota</taxon>
        <taxon>Betaproteobacteria</taxon>
        <taxon>Burkholderiales</taxon>
        <taxon>Comamonadaceae</taxon>
        <taxon>Comamonas</taxon>
    </lineage>
</organism>
<name>A0ABR8SF72_9BURK</name>
<evidence type="ECO:0008006" key="3">
    <source>
        <dbReference type="Google" id="ProtNLM"/>
    </source>
</evidence>
<comment type="caution">
    <text evidence="1">The sequence shown here is derived from an EMBL/GenBank/DDBJ whole genome shotgun (WGS) entry which is preliminary data.</text>
</comment>
<protein>
    <recommendedName>
        <fullName evidence="3">Virulence factor Evf domain-containing protein</fullName>
    </recommendedName>
</protein>
<evidence type="ECO:0000313" key="1">
    <source>
        <dbReference type="EMBL" id="MBD7961984.1"/>
    </source>
</evidence>
<keyword evidence="2" id="KW-1185">Reference proteome</keyword>
<dbReference type="Proteomes" id="UP000634919">
    <property type="component" value="Unassembled WGS sequence"/>
</dbReference>
<accession>A0ABR8SF72</accession>
<dbReference type="RefSeq" id="WP_191724392.1">
    <property type="nucleotide sequence ID" value="NZ_JACSQK010000008.1"/>
</dbReference>
<evidence type="ECO:0000313" key="2">
    <source>
        <dbReference type="Proteomes" id="UP000634919"/>
    </source>
</evidence>
<dbReference type="EMBL" id="JACSQK010000008">
    <property type="protein sequence ID" value="MBD7961984.1"/>
    <property type="molecule type" value="Genomic_DNA"/>
</dbReference>
<sequence length="324" mass="35230">MYSITSAEKKILSQSTAQLAHYLEVTQQNACANLLHRRLPLLSASDAPAGTPDTTSLNNILNSAVEVPGTTSIATVPPAPDTGMYQMLGQIQTLDSYISLLTAYCVYNEHPAPYDISKPKDASDFARAMAKWRNYVITGGSVKALAGYLPVSQITAQSYSKEVTSAELHLSFLGELFSGFSFPKAALTELDSILTKVVAKLGTMQVSFNSEDATLDHFLTYYYFATVAGTGGEGQPPAMYVAKIRTFFLHIDQSSWKVSVGKSSVSKFKFNMNYYDMDTTMNSNLVATDMQTINSAIQTLTGKQASEVNALMNMQAIHADPQKS</sequence>
<gene>
    <name evidence="1" type="ORF">H9646_16030</name>
</gene>